<dbReference type="GO" id="GO:0005524">
    <property type="term" value="F:ATP binding"/>
    <property type="evidence" value="ECO:0007669"/>
    <property type="project" value="UniProtKB-KW"/>
</dbReference>
<comment type="similarity">
    <text evidence="1">Belongs to the GHMP kinase family. GalK subfamily.</text>
</comment>
<dbReference type="InterPro" id="IPR006206">
    <property type="entry name" value="Mevalonate/galactokinase"/>
</dbReference>
<evidence type="ECO:0000256" key="4">
    <source>
        <dbReference type="ARBA" id="ARBA00022840"/>
    </source>
</evidence>
<dbReference type="Pfam" id="PF00288">
    <property type="entry name" value="GHMP_kinases_N"/>
    <property type="match status" value="1"/>
</dbReference>
<feature type="domain" description="Galactokinase N-terminal" evidence="8">
    <location>
        <begin position="53"/>
        <end position="90"/>
    </location>
</feature>
<feature type="domain" description="GHMP kinase N-terminal" evidence="6">
    <location>
        <begin position="127"/>
        <end position="179"/>
    </location>
</feature>
<evidence type="ECO:0000313" key="10">
    <source>
        <dbReference type="Proteomes" id="UP000500938"/>
    </source>
</evidence>
<dbReference type="KEGG" id="ggr:HKW67_02055"/>
<evidence type="ECO:0000313" key="9">
    <source>
        <dbReference type="EMBL" id="QJR34389.1"/>
    </source>
</evidence>
<dbReference type="InterPro" id="IPR000705">
    <property type="entry name" value="Galactokinase"/>
</dbReference>
<feature type="domain" description="GHMP kinase C-terminal" evidence="7">
    <location>
        <begin position="360"/>
        <end position="439"/>
    </location>
</feature>
<evidence type="ECO:0000256" key="5">
    <source>
        <dbReference type="ARBA" id="ARBA00023144"/>
    </source>
</evidence>
<dbReference type="EMBL" id="CP053085">
    <property type="protein sequence ID" value="QJR34389.1"/>
    <property type="molecule type" value="Genomic_DNA"/>
</dbReference>
<dbReference type="InterPro" id="IPR020568">
    <property type="entry name" value="Ribosomal_Su5_D2-typ_SF"/>
</dbReference>
<evidence type="ECO:0000256" key="2">
    <source>
        <dbReference type="ARBA" id="ARBA00022741"/>
    </source>
</evidence>
<keyword evidence="5" id="KW-0119">Carbohydrate metabolism</keyword>
<dbReference type="PANTHER" id="PTHR10457">
    <property type="entry name" value="MEVALONATE KINASE/GALACTOKINASE"/>
    <property type="match status" value="1"/>
</dbReference>
<evidence type="ECO:0000256" key="1">
    <source>
        <dbReference type="ARBA" id="ARBA00006566"/>
    </source>
</evidence>
<sequence length="472" mass="50762">MTLDAFPPLSEQFVRRSFNSVGFSPLVANAYRSLLRDAHQALDDASVPSDHRRVWILPGRIEVLGKHVDYAGGRSLLCTVERGIVLVARRRDDRVAVLRDARRRESISIAFDAPTRSALPWAVYPRTVLRRLIANFGSAVCGADIALASNLPPAAGVSSSSALTVGLSLAFAELSELPALPAWRTTITDRAALAGYIGALENGADYGLLAGERGVGTLGGAQDQTAILCGEPDRLEMFRWAPVTYERSVPWLADFTFVIGVSGVVAAKTGAAKERYNRAARTAHRLVDAWNLHGGGEAETPARSLREAFELASQGPVTRVPATLVDAARAVADQEFTANHLVARLEQFFDETFVIVPTAADALANGDVKQFGALVDRSQGGAERALENQIAETVHLARYARELGAHAASAFGAGFGGSVWAMVSAQDAERFASRWRDRYLRTHGSASHRALFFATRPSAPAFEVIDDDTRGA</sequence>
<dbReference type="InterPro" id="IPR014721">
    <property type="entry name" value="Ribsml_uS5_D2-typ_fold_subgr"/>
</dbReference>
<organism evidence="9 10">
    <name type="scientific">Gemmatimonas groenlandica</name>
    <dbReference type="NCBI Taxonomy" id="2732249"/>
    <lineage>
        <taxon>Bacteria</taxon>
        <taxon>Pseudomonadati</taxon>
        <taxon>Gemmatimonadota</taxon>
        <taxon>Gemmatimonadia</taxon>
        <taxon>Gemmatimonadales</taxon>
        <taxon>Gemmatimonadaceae</taxon>
        <taxon>Gemmatimonas</taxon>
    </lineage>
</organism>
<proteinExistence type="inferred from homology"/>
<dbReference type="GO" id="GO:0006012">
    <property type="term" value="P:galactose metabolic process"/>
    <property type="evidence" value="ECO:0007669"/>
    <property type="project" value="UniProtKB-KW"/>
</dbReference>
<dbReference type="PANTHER" id="PTHR10457:SF7">
    <property type="entry name" value="GALACTOKINASE-RELATED"/>
    <property type="match status" value="1"/>
</dbReference>
<dbReference type="GO" id="GO:0005829">
    <property type="term" value="C:cytosol"/>
    <property type="evidence" value="ECO:0007669"/>
    <property type="project" value="TreeGrafter"/>
</dbReference>
<gene>
    <name evidence="9" type="ORF">HKW67_02055</name>
</gene>
<dbReference type="Gene3D" id="3.30.230.10">
    <property type="match status" value="1"/>
</dbReference>
<dbReference type="RefSeq" id="WP_171223815.1">
    <property type="nucleotide sequence ID" value="NZ_CP053085.1"/>
</dbReference>
<keyword evidence="3 9" id="KW-0418">Kinase</keyword>
<keyword evidence="10" id="KW-1185">Reference proteome</keyword>
<keyword evidence="2" id="KW-0547">Nucleotide-binding</keyword>
<evidence type="ECO:0000259" key="8">
    <source>
        <dbReference type="Pfam" id="PF10509"/>
    </source>
</evidence>
<evidence type="ECO:0000256" key="3">
    <source>
        <dbReference type="ARBA" id="ARBA00022777"/>
    </source>
</evidence>
<dbReference type="Pfam" id="PF08544">
    <property type="entry name" value="GHMP_kinases_C"/>
    <property type="match status" value="1"/>
</dbReference>
<dbReference type="GO" id="GO:0004335">
    <property type="term" value="F:galactokinase activity"/>
    <property type="evidence" value="ECO:0007669"/>
    <property type="project" value="InterPro"/>
</dbReference>
<accession>A0A6M4IKJ6</accession>
<evidence type="ECO:0000259" key="7">
    <source>
        <dbReference type="Pfam" id="PF08544"/>
    </source>
</evidence>
<dbReference type="PRINTS" id="PR00473">
    <property type="entry name" value="GALCTOKINASE"/>
</dbReference>
<dbReference type="InterPro" id="IPR036554">
    <property type="entry name" value="GHMP_kinase_C_sf"/>
</dbReference>
<dbReference type="SUPFAM" id="SSF55060">
    <property type="entry name" value="GHMP Kinase, C-terminal domain"/>
    <property type="match status" value="1"/>
</dbReference>
<dbReference type="InterPro" id="IPR006204">
    <property type="entry name" value="GHMP_kinase_N_dom"/>
</dbReference>
<dbReference type="Proteomes" id="UP000500938">
    <property type="component" value="Chromosome"/>
</dbReference>
<dbReference type="InterPro" id="IPR013750">
    <property type="entry name" value="GHMP_kinase_C_dom"/>
</dbReference>
<evidence type="ECO:0000259" key="6">
    <source>
        <dbReference type="Pfam" id="PF00288"/>
    </source>
</evidence>
<dbReference type="InterPro" id="IPR019539">
    <property type="entry name" value="GalKase_N"/>
</dbReference>
<keyword evidence="5" id="KW-0299">Galactose metabolism</keyword>
<dbReference type="Gene3D" id="3.30.70.890">
    <property type="entry name" value="GHMP kinase, C-terminal domain"/>
    <property type="match status" value="1"/>
</dbReference>
<dbReference type="AlphaFoldDB" id="A0A6M4IKJ6"/>
<dbReference type="PRINTS" id="PR00959">
    <property type="entry name" value="MEVGALKINASE"/>
</dbReference>
<protein>
    <submittedName>
        <fullName evidence="9">Galactokinase</fullName>
    </submittedName>
</protein>
<dbReference type="SUPFAM" id="SSF54211">
    <property type="entry name" value="Ribosomal protein S5 domain 2-like"/>
    <property type="match status" value="1"/>
</dbReference>
<dbReference type="PIRSF" id="PIRSF000530">
    <property type="entry name" value="Galactokinase"/>
    <property type="match status" value="1"/>
</dbReference>
<keyword evidence="4" id="KW-0067">ATP-binding</keyword>
<name>A0A6M4IKJ6_9BACT</name>
<reference evidence="9 10" key="1">
    <citation type="submission" date="2020-05" db="EMBL/GenBank/DDBJ databases">
        <title>Complete genome sequence of Gemmatimonas greenlandica TET16.</title>
        <authorList>
            <person name="Zeng Y."/>
        </authorList>
    </citation>
    <scope>NUCLEOTIDE SEQUENCE [LARGE SCALE GENOMIC DNA]</scope>
    <source>
        <strain evidence="9 10">TET16</strain>
    </source>
</reference>
<keyword evidence="3 9" id="KW-0808">Transferase</keyword>
<dbReference type="Pfam" id="PF10509">
    <property type="entry name" value="GalKase_gal_bdg"/>
    <property type="match status" value="1"/>
</dbReference>